<dbReference type="Proteomes" id="UP000050474">
    <property type="component" value="Unassembled WGS sequence"/>
</dbReference>
<protein>
    <submittedName>
        <fullName evidence="4">N-acyl-D-glucosamine 2-epimerase</fullName>
    </submittedName>
</protein>
<dbReference type="EMBL" id="LJRM01000045">
    <property type="protein sequence ID" value="KPY87976.1"/>
    <property type="molecule type" value="Genomic_DNA"/>
</dbReference>
<dbReference type="SUPFAM" id="SSF48208">
    <property type="entry name" value="Six-hairpin glycosidases"/>
    <property type="match status" value="1"/>
</dbReference>
<feature type="compositionally biased region" description="Polar residues" evidence="3">
    <location>
        <begin position="18"/>
        <end position="32"/>
    </location>
</feature>
<keyword evidence="2" id="KW-0413">Isomerase</keyword>
<dbReference type="PANTHER" id="PTHR15108">
    <property type="entry name" value="N-ACYLGLUCOSAMINE-2-EPIMERASE"/>
    <property type="match status" value="1"/>
</dbReference>
<dbReference type="GO" id="GO:0005975">
    <property type="term" value="P:carbohydrate metabolic process"/>
    <property type="evidence" value="ECO:0007669"/>
    <property type="project" value="InterPro"/>
</dbReference>
<evidence type="ECO:0000313" key="4">
    <source>
        <dbReference type="EMBL" id="KPY87976.1"/>
    </source>
</evidence>
<proteinExistence type="inferred from homology"/>
<organism evidence="4 5">
    <name type="scientific">Pseudomonas syringae pv. tagetis</name>
    <dbReference type="NCBI Taxonomy" id="129140"/>
    <lineage>
        <taxon>Bacteria</taxon>
        <taxon>Pseudomonadati</taxon>
        <taxon>Pseudomonadota</taxon>
        <taxon>Gammaproteobacteria</taxon>
        <taxon>Pseudomonadales</taxon>
        <taxon>Pseudomonadaceae</taxon>
        <taxon>Pseudomonas</taxon>
    </lineage>
</organism>
<evidence type="ECO:0000256" key="1">
    <source>
        <dbReference type="ARBA" id="ARBA00008558"/>
    </source>
</evidence>
<evidence type="ECO:0000256" key="3">
    <source>
        <dbReference type="SAM" id="MobiDB-lite"/>
    </source>
</evidence>
<feature type="region of interest" description="Disordered" evidence="3">
    <location>
        <begin position="1"/>
        <end position="43"/>
    </location>
</feature>
<name>A0A0N8T4C1_9PSED</name>
<comment type="caution">
    <text evidence="4">The sequence shown here is derived from an EMBL/GenBank/DDBJ whole genome shotgun (WGS) entry which is preliminary data.</text>
</comment>
<dbReference type="InterPro" id="IPR010819">
    <property type="entry name" value="AGE/CE"/>
</dbReference>
<accession>A0A0N8T4C1</accession>
<dbReference type="PATRIC" id="fig|129140.3.peg.2983"/>
<dbReference type="InterPro" id="IPR012341">
    <property type="entry name" value="6hp_glycosidase-like_sf"/>
</dbReference>
<dbReference type="AlphaFoldDB" id="A0A0N8T4C1"/>
<sequence length="428" mass="47660">MIQVPHAPGVRNDHPDPASSNPDNMLRTSTLPRCQPMPHVTRSASTPELTSVFAALQQHFMQVVVPLWQGPGWNTQLALPYEALDANDQPLPPQRYRAMACARQLFLFSSLIESAEVPNARTRASELFRSLQQHFHDAEHGGWFYSIDPQGRPLDRRKDLYTHAFIIFACAHYWAKVQDPLAESVLNAALNVVAERFADDDGLYEAQLDEDWSTLGTGPLQNPLMHLAEAFLATLSVRADPATQSALDALLIHMQRRFVDTATGVMLEKPLGAVDNWYEPGHQFEWFFLLQSSPELHGRELHDSMTRAFTHAQTQGVDPQSGAVTAALTLDGTVRDATQRIWAQAEYLRAMALRPECETGLTEQLSAFAQRFLHATGWNECVEPDGTVSRSDMPSTTPYHLATCYTGLADFVENRFVSAFPPPAPADS</sequence>
<evidence type="ECO:0000256" key="2">
    <source>
        <dbReference type="ARBA" id="ARBA00023235"/>
    </source>
</evidence>
<dbReference type="Gene3D" id="1.50.10.10">
    <property type="match status" value="1"/>
</dbReference>
<dbReference type="GO" id="GO:0016853">
    <property type="term" value="F:isomerase activity"/>
    <property type="evidence" value="ECO:0007669"/>
    <property type="project" value="UniProtKB-KW"/>
</dbReference>
<reference evidence="4 5" key="1">
    <citation type="submission" date="2015-09" db="EMBL/GenBank/DDBJ databases">
        <title>Genome announcement of multiple Pseudomonas syringae strains.</title>
        <authorList>
            <person name="Thakur S."/>
            <person name="Wang P.W."/>
            <person name="Gong Y."/>
            <person name="Weir B.S."/>
            <person name="Guttman D.S."/>
        </authorList>
    </citation>
    <scope>NUCLEOTIDE SEQUENCE [LARGE SCALE GENOMIC DNA]</scope>
    <source>
        <strain evidence="4 5">ICMP4091</strain>
    </source>
</reference>
<dbReference type="InterPro" id="IPR008928">
    <property type="entry name" value="6-hairpin_glycosidase_sf"/>
</dbReference>
<evidence type="ECO:0000313" key="5">
    <source>
        <dbReference type="Proteomes" id="UP000050474"/>
    </source>
</evidence>
<dbReference type="Pfam" id="PF07221">
    <property type="entry name" value="GlcNAc_2-epim"/>
    <property type="match status" value="1"/>
</dbReference>
<gene>
    <name evidence="4" type="ORF">ALO44_05081</name>
</gene>
<comment type="similarity">
    <text evidence="1">Belongs to the N-acylglucosamine 2-epimerase family.</text>
</comment>
<dbReference type="STRING" id="129140.ALO44_05081"/>